<feature type="transmembrane region" description="Helical" evidence="2">
    <location>
        <begin position="93"/>
        <end position="114"/>
    </location>
</feature>
<dbReference type="GO" id="GO:0016020">
    <property type="term" value="C:membrane"/>
    <property type="evidence" value="ECO:0007669"/>
    <property type="project" value="InterPro"/>
</dbReference>
<keyword evidence="2" id="KW-0812">Transmembrane</keyword>
<sequence>MSLTAFALVAASVLCHATWNLLSKRAAVAGTVFVAVWSVVAALIWAPFGIWALVTGWDTLGWGSLVLLGGAALLHTGYYLLLQRGYAVGDLSVVYPVARGLGPVLICAVAVPFFDEDPGLLGWAGTLALSVSVALIGKPSPDALKRRAPILYALATGVFIAAYTLWDRNAVAVAALSPILVNWGGDTGRALLLAPWLIRHRAKVGQVWREHRREVFGTAVCSPGAYMLALTAMTMAPVTVVAPLREVSVLLVVFLGARFLGERDMWRRLLAALGVVVGAIGVTLGRG</sequence>
<feature type="transmembrane region" description="Helical" evidence="2">
    <location>
        <begin position="149"/>
        <end position="166"/>
    </location>
</feature>
<dbReference type="InterPro" id="IPR000620">
    <property type="entry name" value="EamA_dom"/>
</dbReference>
<feature type="domain" description="EamA" evidence="3">
    <location>
        <begin position="150"/>
        <end position="283"/>
    </location>
</feature>
<keyword evidence="2" id="KW-0472">Membrane</keyword>
<comment type="caution">
    <text evidence="4">The sequence shown here is derived from an EMBL/GenBank/DDBJ whole genome shotgun (WGS) entry which is preliminary data.</text>
</comment>
<accession>A0A8J3L0D0</accession>
<proteinExistence type="inferred from homology"/>
<dbReference type="EMBL" id="BONI01000006">
    <property type="protein sequence ID" value="GIG04410.1"/>
    <property type="molecule type" value="Genomic_DNA"/>
</dbReference>
<feature type="transmembrane region" description="Helical" evidence="2">
    <location>
        <begin position="34"/>
        <end position="54"/>
    </location>
</feature>
<dbReference type="RefSeq" id="WP_203689093.1">
    <property type="nucleotide sequence ID" value="NZ_BAAALC010000004.1"/>
</dbReference>
<feature type="transmembrane region" description="Helical" evidence="2">
    <location>
        <begin position="268"/>
        <end position="285"/>
    </location>
</feature>
<feature type="transmembrane region" description="Helical" evidence="2">
    <location>
        <begin position="242"/>
        <end position="261"/>
    </location>
</feature>
<feature type="transmembrane region" description="Helical" evidence="2">
    <location>
        <begin position="215"/>
        <end position="236"/>
    </location>
</feature>
<keyword evidence="5" id="KW-1185">Reference proteome</keyword>
<gene>
    <name evidence="4" type="ORF">Cco03nite_11100</name>
</gene>
<dbReference type="Proteomes" id="UP000630887">
    <property type="component" value="Unassembled WGS sequence"/>
</dbReference>
<name>A0A8J3L0D0_9ACTN</name>
<dbReference type="SUPFAM" id="SSF103481">
    <property type="entry name" value="Multidrug resistance efflux transporter EmrE"/>
    <property type="match status" value="2"/>
</dbReference>
<feature type="transmembrane region" description="Helical" evidence="2">
    <location>
        <begin position="172"/>
        <end position="194"/>
    </location>
</feature>
<evidence type="ECO:0000256" key="2">
    <source>
        <dbReference type="SAM" id="Phobius"/>
    </source>
</evidence>
<feature type="transmembrane region" description="Helical" evidence="2">
    <location>
        <begin position="120"/>
        <end position="137"/>
    </location>
</feature>
<dbReference type="InterPro" id="IPR037185">
    <property type="entry name" value="EmrE-like"/>
</dbReference>
<dbReference type="Pfam" id="PF00892">
    <property type="entry name" value="EamA"/>
    <property type="match status" value="1"/>
</dbReference>
<feature type="transmembrane region" description="Helical" evidence="2">
    <location>
        <begin position="60"/>
        <end position="81"/>
    </location>
</feature>
<organism evidence="4 5">
    <name type="scientific">Catellatospora coxensis</name>
    <dbReference type="NCBI Taxonomy" id="310354"/>
    <lineage>
        <taxon>Bacteria</taxon>
        <taxon>Bacillati</taxon>
        <taxon>Actinomycetota</taxon>
        <taxon>Actinomycetes</taxon>
        <taxon>Micromonosporales</taxon>
        <taxon>Micromonosporaceae</taxon>
        <taxon>Catellatospora</taxon>
    </lineage>
</organism>
<dbReference type="AlphaFoldDB" id="A0A8J3L0D0"/>
<evidence type="ECO:0000313" key="4">
    <source>
        <dbReference type="EMBL" id="GIG04410.1"/>
    </source>
</evidence>
<reference evidence="4 5" key="1">
    <citation type="submission" date="2021-01" db="EMBL/GenBank/DDBJ databases">
        <title>Whole genome shotgun sequence of Catellatospora coxensis NBRC 107359.</title>
        <authorList>
            <person name="Komaki H."/>
            <person name="Tamura T."/>
        </authorList>
    </citation>
    <scope>NUCLEOTIDE SEQUENCE [LARGE SCALE GENOMIC DNA]</scope>
    <source>
        <strain evidence="4 5">NBRC 107359</strain>
    </source>
</reference>
<evidence type="ECO:0000259" key="3">
    <source>
        <dbReference type="Pfam" id="PF00892"/>
    </source>
</evidence>
<feature type="transmembrane region" description="Helical" evidence="2">
    <location>
        <begin position="6"/>
        <end position="22"/>
    </location>
</feature>
<protein>
    <recommendedName>
        <fullName evidence="3">EamA domain-containing protein</fullName>
    </recommendedName>
</protein>
<evidence type="ECO:0000313" key="5">
    <source>
        <dbReference type="Proteomes" id="UP000630887"/>
    </source>
</evidence>
<keyword evidence="2" id="KW-1133">Transmembrane helix</keyword>
<evidence type="ECO:0000256" key="1">
    <source>
        <dbReference type="ARBA" id="ARBA00007362"/>
    </source>
</evidence>
<dbReference type="Gene3D" id="1.10.3730.20">
    <property type="match status" value="2"/>
</dbReference>
<comment type="similarity">
    <text evidence="1">Belongs to the EamA transporter family.</text>
</comment>